<keyword evidence="3 14" id="KW-0813">Transport</keyword>
<evidence type="ECO:0000256" key="1">
    <source>
        <dbReference type="ARBA" id="ARBA00004571"/>
    </source>
</evidence>
<keyword evidence="7 17" id="KW-0732">Signal</keyword>
<feature type="domain" description="TonB-dependent receptor plug" evidence="19">
    <location>
        <begin position="82"/>
        <end position="176"/>
    </location>
</feature>
<evidence type="ECO:0000256" key="6">
    <source>
        <dbReference type="ARBA" id="ARBA00022692"/>
    </source>
</evidence>
<sequence precursor="true">MPALHTPSFTPRLSALALAAWLATTAHAQPAAAPGAEPSGGTLSTVTVKANADASAEGLSDPFAGGQVARGSRVGVLGNLDIMDTPFSTTAYTAELMQDQQARSVGDVLLNDASVRAGRGFGNFQQVYFVRGLPVFSDDVAYNGLYGLVPRQYMATEFIERVEILRGANAFVGGAGPGSSAGGGLGGLINVVPKRAPNEPLSRVTAGVQTGGQVSLAADLARRFGPDQATGLRLNLARRDGGTGVDGEKQTLDVAALGLDWRGRGVRLSADIGYQDNRLREPRPNVTPAANGAPIATAPEASHNFAQPWTHSDGRDLFGTVRAEVDLNDTLLAWGAIGARQGDEDNVLSNPTLTDAAGNTTAYRFDNVREQSLHTAEVGLRGRARTGAVGHEFSLSAATLRSRERNAYAFSDFAGYANNLYQPFAVAAPAPDFFVGGDLGNPLVVERLATTSLAIADTMSFLDDSVRLTLGARRQTLRVTAYNYNSGAQESHYDEGRTSPVLGLVVKPASGWSLYANYAEGLVKGDTASGAGITNAGQVFAPYVSKQKEIGAKYDGGRIGASVALFSQRKPSAYVENNVFGVFGEQRHRGLEINVFGAPVRSVRVLGGLTLLDAEQLRTQGGADDGKDVIGVPGHQLNLGVEWDLPVARGLTLDARVIHTGKQYADGANAQEVSSWTRVDLGARYLTEFGGKLLTLRGRVENLFDKGYWASAGGFPGRGYLVLGAPRTFVVSASVDF</sequence>
<evidence type="ECO:0000256" key="7">
    <source>
        <dbReference type="ARBA" id="ARBA00022729"/>
    </source>
</evidence>
<dbReference type="EMBL" id="CCAE010000003">
    <property type="protein sequence ID" value="CDN86277.1"/>
    <property type="molecule type" value="Genomic_DNA"/>
</dbReference>
<dbReference type="SUPFAM" id="SSF56935">
    <property type="entry name" value="Porins"/>
    <property type="match status" value="1"/>
</dbReference>
<evidence type="ECO:0000256" key="14">
    <source>
        <dbReference type="PROSITE-ProRule" id="PRU01360"/>
    </source>
</evidence>
<name>A0A1L1PH29_HYDIT</name>
<evidence type="ECO:0000256" key="12">
    <source>
        <dbReference type="ARBA" id="ARBA00023170"/>
    </source>
</evidence>
<dbReference type="Gene3D" id="2.40.170.20">
    <property type="entry name" value="TonB-dependent receptor, beta-barrel domain"/>
    <property type="match status" value="1"/>
</dbReference>
<dbReference type="Proteomes" id="UP000028878">
    <property type="component" value="Unassembled WGS sequence"/>
</dbReference>
<evidence type="ECO:0000256" key="9">
    <source>
        <dbReference type="ARBA" id="ARBA00023065"/>
    </source>
</evidence>
<evidence type="ECO:0000256" key="4">
    <source>
        <dbReference type="ARBA" id="ARBA00022452"/>
    </source>
</evidence>
<evidence type="ECO:0000256" key="3">
    <source>
        <dbReference type="ARBA" id="ARBA00022448"/>
    </source>
</evidence>
<keyword evidence="21" id="KW-1185">Reference proteome</keyword>
<dbReference type="PROSITE" id="PS52016">
    <property type="entry name" value="TONB_DEPENDENT_REC_3"/>
    <property type="match status" value="1"/>
</dbReference>
<dbReference type="Pfam" id="PF00593">
    <property type="entry name" value="TonB_dep_Rec_b-barrel"/>
    <property type="match status" value="1"/>
</dbReference>
<dbReference type="GO" id="GO:0015891">
    <property type="term" value="P:siderophore transport"/>
    <property type="evidence" value="ECO:0007669"/>
    <property type="project" value="InterPro"/>
</dbReference>
<dbReference type="InterPro" id="IPR039426">
    <property type="entry name" value="TonB-dep_rcpt-like"/>
</dbReference>
<keyword evidence="10 16" id="KW-0798">TonB box</keyword>
<dbReference type="AlphaFoldDB" id="A0A1L1PH29"/>
<dbReference type="GO" id="GO:0015344">
    <property type="term" value="F:siderophore uptake transmembrane transporter activity"/>
    <property type="evidence" value="ECO:0007669"/>
    <property type="project" value="TreeGrafter"/>
</dbReference>
<dbReference type="PANTHER" id="PTHR32552">
    <property type="entry name" value="FERRICHROME IRON RECEPTOR-RELATED"/>
    <property type="match status" value="1"/>
</dbReference>
<accession>A0A1L1PH29</accession>
<evidence type="ECO:0000259" key="19">
    <source>
        <dbReference type="Pfam" id="PF07715"/>
    </source>
</evidence>
<evidence type="ECO:0000256" key="11">
    <source>
        <dbReference type="ARBA" id="ARBA00023136"/>
    </source>
</evidence>
<dbReference type="InterPro" id="IPR010917">
    <property type="entry name" value="TonB_rcpt_CS"/>
</dbReference>
<keyword evidence="6 14" id="KW-0812">Transmembrane</keyword>
<proteinExistence type="inferred from homology"/>
<dbReference type="InterPro" id="IPR000531">
    <property type="entry name" value="Beta-barrel_TonB"/>
</dbReference>
<dbReference type="InterPro" id="IPR037066">
    <property type="entry name" value="Plug_dom_sf"/>
</dbReference>
<gene>
    <name evidence="20" type="ORF">BN948_00678</name>
</gene>
<dbReference type="RefSeq" id="WP_009516777.1">
    <property type="nucleotide sequence ID" value="NZ_CCAE010000003.1"/>
</dbReference>
<evidence type="ECO:0000259" key="18">
    <source>
        <dbReference type="Pfam" id="PF00593"/>
    </source>
</evidence>
<protein>
    <submittedName>
        <fullName evidence="20">TonB-dependent siderophore receptor</fullName>
    </submittedName>
</protein>
<evidence type="ECO:0000256" key="13">
    <source>
        <dbReference type="ARBA" id="ARBA00023237"/>
    </source>
</evidence>
<dbReference type="InterPro" id="IPR036942">
    <property type="entry name" value="Beta-barrel_TonB_sf"/>
</dbReference>
<feature type="chain" id="PRO_5009681499" evidence="17">
    <location>
        <begin position="29"/>
        <end position="737"/>
    </location>
</feature>
<evidence type="ECO:0000256" key="10">
    <source>
        <dbReference type="ARBA" id="ARBA00023077"/>
    </source>
</evidence>
<dbReference type="InterPro" id="IPR012910">
    <property type="entry name" value="Plug_dom"/>
</dbReference>
<evidence type="ECO:0000256" key="16">
    <source>
        <dbReference type="RuleBase" id="RU003357"/>
    </source>
</evidence>
<evidence type="ECO:0000256" key="2">
    <source>
        <dbReference type="ARBA" id="ARBA00009810"/>
    </source>
</evidence>
<evidence type="ECO:0000256" key="15">
    <source>
        <dbReference type="PROSITE-ProRule" id="PRU10144"/>
    </source>
</evidence>
<reference evidence="21" key="1">
    <citation type="submission" date="2014-11" db="EMBL/GenBank/DDBJ databases">
        <title>Draft genome sequence of Hydrogenophaga intermedia S1.</title>
        <authorList>
            <person name="Gan H.M."/>
            <person name="Chew T.H."/>
            <person name="Stolz A."/>
        </authorList>
    </citation>
    <scope>NUCLEOTIDE SEQUENCE [LARGE SCALE GENOMIC DNA]</scope>
    <source>
        <strain evidence="21">S1</strain>
    </source>
</reference>
<dbReference type="Gene3D" id="2.170.130.10">
    <property type="entry name" value="TonB-dependent receptor, plug domain"/>
    <property type="match status" value="1"/>
</dbReference>
<keyword evidence="4 14" id="KW-1134">Transmembrane beta strand</keyword>
<comment type="similarity">
    <text evidence="2 14 16">Belongs to the TonB-dependent receptor family.</text>
</comment>
<dbReference type="GO" id="GO:0038023">
    <property type="term" value="F:signaling receptor activity"/>
    <property type="evidence" value="ECO:0007669"/>
    <property type="project" value="InterPro"/>
</dbReference>
<keyword evidence="8" id="KW-0408">Iron</keyword>
<dbReference type="Pfam" id="PF07715">
    <property type="entry name" value="Plug"/>
    <property type="match status" value="1"/>
</dbReference>
<keyword evidence="5" id="KW-0410">Iron transport</keyword>
<dbReference type="NCBIfam" id="TIGR01783">
    <property type="entry name" value="TonB-siderophor"/>
    <property type="match status" value="1"/>
</dbReference>
<dbReference type="InterPro" id="IPR010105">
    <property type="entry name" value="TonB_sidphr_rcpt"/>
</dbReference>
<keyword evidence="9" id="KW-0406">Ion transport</keyword>
<keyword evidence="12 20" id="KW-0675">Receptor</keyword>
<keyword evidence="13 14" id="KW-0998">Cell outer membrane</keyword>
<evidence type="ECO:0000256" key="8">
    <source>
        <dbReference type="ARBA" id="ARBA00023004"/>
    </source>
</evidence>
<keyword evidence="11 14" id="KW-0472">Membrane</keyword>
<evidence type="ECO:0000313" key="20">
    <source>
        <dbReference type="EMBL" id="CDN86277.1"/>
    </source>
</evidence>
<evidence type="ECO:0000313" key="21">
    <source>
        <dbReference type="Proteomes" id="UP000028878"/>
    </source>
</evidence>
<dbReference type="PANTHER" id="PTHR32552:SF82">
    <property type="entry name" value="FCUA PROTEIN"/>
    <property type="match status" value="1"/>
</dbReference>
<evidence type="ECO:0000256" key="17">
    <source>
        <dbReference type="SAM" id="SignalP"/>
    </source>
</evidence>
<dbReference type="CDD" id="cd01347">
    <property type="entry name" value="ligand_gated_channel"/>
    <property type="match status" value="1"/>
</dbReference>
<organism evidence="20 21">
    <name type="scientific">Hydrogenophaga intermedia</name>
    <dbReference type="NCBI Taxonomy" id="65786"/>
    <lineage>
        <taxon>Bacteria</taxon>
        <taxon>Pseudomonadati</taxon>
        <taxon>Pseudomonadota</taxon>
        <taxon>Betaproteobacteria</taxon>
        <taxon>Burkholderiales</taxon>
        <taxon>Comamonadaceae</taxon>
        <taxon>Hydrogenophaga</taxon>
    </lineage>
</organism>
<dbReference type="GO" id="GO:0009279">
    <property type="term" value="C:cell outer membrane"/>
    <property type="evidence" value="ECO:0007669"/>
    <property type="project" value="UniProtKB-SubCell"/>
</dbReference>
<feature type="domain" description="TonB-dependent receptor-like beta-barrel" evidence="18">
    <location>
        <begin position="267"/>
        <end position="703"/>
    </location>
</feature>
<dbReference type="PROSITE" id="PS01156">
    <property type="entry name" value="TONB_DEPENDENT_REC_2"/>
    <property type="match status" value="1"/>
</dbReference>
<feature type="signal peptide" evidence="17">
    <location>
        <begin position="1"/>
        <end position="28"/>
    </location>
</feature>
<comment type="subcellular location">
    <subcellularLocation>
        <location evidence="1 14">Cell outer membrane</location>
        <topology evidence="1 14">Multi-pass membrane protein</topology>
    </subcellularLocation>
</comment>
<evidence type="ECO:0000256" key="5">
    <source>
        <dbReference type="ARBA" id="ARBA00022496"/>
    </source>
</evidence>
<feature type="short sequence motif" description="TonB C-terminal box" evidence="15">
    <location>
        <begin position="720"/>
        <end position="737"/>
    </location>
</feature>